<dbReference type="PANTHER" id="PTHR12169:SF2">
    <property type="entry name" value="AFG1P"/>
    <property type="match status" value="1"/>
</dbReference>
<evidence type="ECO:0000313" key="4">
    <source>
        <dbReference type="EMBL" id="QBM86036.1"/>
    </source>
</evidence>
<dbReference type="PANTHER" id="PTHR12169">
    <property type="entry name" value="ATPASE N2B"/>
    <property type="match status" value="1"/>
</dbReference>
<dbReference type="Gene3D" id="3.40.50.300">
    <property type="entry name" value="P-loop containing nucleotide triphosphate hydrolases"/>
    <property type="match status" value="1"/>
</dbReference>
<name>A0A4P6XIY8_9ASCO</name>
<evidence type="ECO:0000313" key="5">
    <source>
        <dbReference type="Proteomes" id="UP000292447"/>
    </source>
</evidence>
<dbReference type="FunFam" id="3.40.50.300:FF:002222">
    <property type="entry name" value="AFG1-family ATPase, variant"/>
    <property type="match status" value="1"/>
</dbReference>
<keyword evidence="2" id="KW-0547">Nucleotide-binding</keyword>
<gene>
    <name evidence="4" type="primary">MPUL0A06690</name>
    <name evidence="4" type="ORF">METSCH_A06690</name>
</gene>
<dbReference type="EMBL" id="CP034456">
    <property type="protein sequence ID" value="QBM86036.1"/>
    <property type="molecule type" value="Genomic_DNA"/>
</dbReference>
<proteinExistence type="inferred from homology"/>
<keyword evidence="3" id="KW-0067">ATP-binding</keyword>
<keyword evidence="5" id="KW-1185">Reference proteome</keyword>
<dbReference type="AlphaFoldDB" id="A0A4P6XIY8"/>
<dbReference type="NCBIfam" id="NF040713">
    <property type="entry name" value="ZapE"/>
    <property type="match status" value="1"/>
</dbReference>
<organism evidence="4 5">
    <name type="scientific">Metschnikowia aff. pulcherrima</name>
    <dbReference type="NCBI Taxonomy" id="2163413"/>
    <lineage>
        <taxon>Eukaryota</taxon>
        <taxon>Fungi</taxon>
        <taxon>Dikarya</taxon>
        <taxon>Ascomycota</taxon>
        <taxon>Saccharomycotina</taxon>
        <taxon>Pichiomycetes</taxon>
        <taxon>Metschnikowiaceae</taxon>
        <taxon>Metschnikowia</taxon>
    </lineage>
</organism>
<dbReference type="GO" id="GO:0016887">
    <property type="term" value="F:ATP hydrolysis activity"/>
    <property type="evidence" value="ECO:0007669"/>
    <property type="project" value="InterPro"/>
</dbReference>
<dbReference type="InterPro" id="IPR005654">
    <property type="entry name" value="ATPase_AFG1-like"/>
</dbReference>
<dbReference type="Pfam" id="PF03969">
    <property type="entry name" value="AFG1_ATPase"/>
    <property type="match status" value="1"/>
</dbReference>
<dbReference type="GO" id="GO:0005524">
    <property type="term" value="F:ATP binding"/>
    <property type="evidence" value="ECO:0007669"/>
    <property type="project" value="UniProtKB-KW"/>
</dbReference>
<dbReference type="Proteomes" id="UP000292447">
    <property type="component" value="Chromosome I"/>
</dbReference>
<comment type="similarity">
    <text evidence="1">Belongs to the AFG1 ATPase family.</text>
</comment>
<protein>
    <submittedName>
        <fullName evidence="4">Putative ATPase</fullName>
    </submittedName>
</protein>
<evidence type="ECO:0000256" key="1">
    <source>
        <dbReference type="ARBA" id="ARBA00010322"/>
    </source>
</evidence>
<accession>A0A4P6XIY8</accession>
<evidence type="ECO:0000256" key="3">
    <source>
        <dbReference type="ARBA" id="ARBA00022840"/>
    </source>
</evidence>
<dbReference type="SUPFAM" id="SSF52540">
    <property type="entry name" value="P-loop containing nucleoside triphosphate hydrolases"/>
    <property type="match status" value="1"/>
</dbReference>
<evidence type="ECO:0000256" key="2">
    <source>
        <dbReference type="ARBA" id="ARBA00022741"/>
    </source>
</evidence>
<dbReference type="InterPro" id="IPR027417">
    <property type="entry name" value="P-loop_NTPase"/>
</dbReference>
<reference evidence="5" key="1">
    <citation type="submission" date="2019-03" db="EMBL/GenBank/DDBJ databases">
        <title>Snf2 controls pulcherriminic acid biosynthesis and connects pigmentation and antifungal activity of the yeast Metschnikowia pulcherrima.</title>
        <authorList>
            <person name="Gore-Lloyd D."/>
            <person name="Sumann I."/>
            <person name="Brachmann A.O."/>
            <person name="Schneeberger K."/>
            <person name="Ortiz-Merino R.A."/>
            <person name="Moreno-Beltran M."/>
            <person name="Schlaefli M."/>
            <person name="Kirner P."/>
            <person name="Santos Kron A."/>
            <person name="Wolfe K.H."/>
            <person name="Piel J."/>
            <person name="Ahrens C.H."/>
            <person name="Henk D."/>
            <person name="Freimoser F.M."/>
        </authorList>
    </citation>
    <scope>NUCLEOTIDE SEQUENCE [LARGE SCALE GENOMIC DNA]</scope>
    <source>
        <strain evidence="5">APC 1.2</strain>
    </source>
</reference>
<dbReference type="GO" id="GO:0005739">
    <property type="term" value="C:mitochondrion"/>
    <property type="evidence" value="ECO:0007669"/>
    <property type="project" value="TreeGrafter"/>
</dbReference>
<sequence>MWLRYFKAKFWNTLPKVIKRGVCSHHKIGSSAGNALTLTDPYSVYLSYVRLGKIVKDESQLRIMKHFQKLYGNLVDYKPDTEIAVRKSLMLKKLKVLDAREKRRIMGMEELPIHRLKRWLHGSPKGNLQEVVRYMSDEEELRNISSPQGLLVNGLVGSGKSMLLDIFAASLPHHSKMRWHYNSFILWVFGEIHRIQKERLLTASVDRRDEVTLENEYILFEVAQIMIEKSTIFMLDEFMLPDIASAQVVRILFTFYFKLGGVLIATSNKLPEELYSSDFNKFSFKSFVSILNSRCLAVDMDSGIDYRRHFANISSGETHMVVKDNNPLHECQWQTLVGARALGLSIDQVERSGFQIDHLDWKPSEISVYNRASIIPKTFDNNVCYLSFDYICKGLFSSSDYITLASTYRTFIIDDIPVMTAKMKNEARRFITLLDALYEAKCQLFLRIAVAPERLFFPSDYPEQVDSEAVQQEEMFAKTAMQTFNPYRPNISSYDQCHAKVYNHSEDVIHGKANFGDIKAFTGEDEKFAYERAVSRIYEMVASDDWRNNKKWTPFEARMRPWEASDEAGALTQTFNHNLCDDRYVSFLSTEVKEIKETFKTLLPREVSARLNLLFGLFNKKLSPAFFDILHFWGLGRWSLDQQKRVKDKIAQTWMSGGVREK</sequence>